<evidence type="ECO:0000313" key="1">
    <source>
        <dbReference type="EMBL" id="MFC4715089.1"/>
    </source>
</evidence>
<accession>A0ABV9MJ75</accession>
<dbReference type="Proteomes" id="UP001595884">
    <property type="component" value="Unassembled WGS sequence"/>
</dbReference>
<evidence type="ECO:0000313" key="2">
    <source>
        <dbReference type="Proteomes" id="UP001595884"/>
    </source>
</evidence>
<dbReference type="InterPro" id="IPR021770">
    <property type="entry name" value="DUF3335"/>
</dbReference>
<protein>
    <submittedName>
        <fullName evidence="1">Peptidase C39 family protein</fullName>
    </submittedName>
</protein>
<gene>
    <name evidence="1" type="ORF">ACFO7V_02885</name>
</gene>
<sequence>MTHHPALRARIQDFDPDYHPAQLKHLGSMTGPWEPEIPAANTRLLTIQFSDAVIVGAALLTARSAAAYVKIAGLPARDAATREDTIRAVLDYARGQDLACVKWETWTQDPRLAALAERTGFQALPAPRCATQASVSTPPAGYVHWIHSASYLRTAHYQQSENFTCAAVAALAAHGETTSIAALDQLRTAELLLWRQATNFMACEPVGLGLAIAERWPDSSVRVSLDTDKPVMVDYYPEAEHGWRGILQAESHRRAKVTGLPVTATRLAISEIKEAVANGDRVLLLVSLKQMLGYDVPHWILCHGTAGSKEHAVIIIDDSWIDADSGESWVDATCLPITGQELDAMSCLETDGYRAALILAN</sequence>
<proteinExistence type="predicted"/>
<organism evidence="1 2">
    <name type="scientific">Glutamicibacter bergerei</name>
    <dbReference type="NCBI Taxonomy" id="256702"/>
    <lineage>
        <taxon>Bacteria</taxon>
        <taxon>Bacillati</taxon>
        <taxon>Actinomycetota</taxon>
        <taxon>Actinomycetes</taxon>
        <taxon>Micrococcales</taxon>
        <taxon>Micrococcaceae</taxon>
        <taxon>Glutamicibacter</taxon>
    </lineage>
</organism>
<name>A0ABV9MJ75_9MICC</name>
<dbReference type="Pfam" id="PF11814">
    <property type="entry name" value="DUF3335"/>
    <property type="match status" value="1"/>
</dbReference>
<dbReference type="EMBL" id="JBHSHE010000011">
    <property type="protein sequence ID" value="MFC4715089.1"/>
    <property type="molecule type" value="Genomic_DNA"/>
</dbReference>
<dbReference type="RefSeq" id="WP_346059410.1">
    <property type="nucleotide sequence ID" value="NZ_BAAAVQ010000046.1"/>
</dbReference>
<comment type="caution">
    <text evidence="1">The sequence shown here is derived from an EMBL/GenBank/DDBJ whole genome shotgun (WGS) entry which is preliminary data.</text>
</comment>
<reference evidence="2" key="1">
    <citation type="journal article" date="2019" name="Int. J. Syst. Evol. Microbiol.">
        <title>The Global Catalogue of Microorganisms (GCM) 10K type strain sequencing project: providing services to taxonomists for standard genome sequencing and annotation.</title>
        <authorList>
            <consortium name="The Broad Institute Genomics Platform"/>
            <consortium name="The Broad Institute Genome Sequencing Center for Infectious Disease"/>
            <person name="Wu L."/>
            <person name="Ma J."/>
        </authorList>
    </citation>
    <scope>NUCLEOTIDE SEQUENCE [LARGE SCALE GENOMIC DNA]</scope>
    <source>
        <strain evidence="2">CGMCC 1.12849</strain>
    </source>
</reference>
<keyword evidence="2" id="KW-1185">Reference proteome</keyword>